<feature type="non-terminal residue" evidence="1">
    <location>
        <position position="95"/>
    </location>
</feature>
<organism evidence="1">
    <name type="scientific">marine metagenome</name>
    <dbReference type="NCBI Taxonomy" id="408172"/>
    <lineage>
        <taxon>unclassified sequences</taxon>
        <taxon>metagenomes</taxon>
        <taxon>ecological metagenomes</taxon>
    </lineage>
</organism>
<evidence type="ECO:0008006" key="2">
    <source>
        <dbReference type="Google" id="ProtNLM"/>
    </source>
</evidence>
<proteinExistence type="predicted"/>
<dbReference type="Gene3D" id="2.30.30.700">
    <property type="entry name" value="SLA1 homology domain 1"/>
    <property type="match status" value="1"/>
</dbReference>
<protein>
    <recommendedName>
        <fullName evidence="2">SLA1 homology domain-containing protein</fullName>
    </recommendedName>
</protein>
<dbReference type="EMBL" id="UINC01173486">
    <property type="protein sequence ID" value="SVD79112.1"/>
    <property type="molecule type" value="Genomic_DNA"/>
</dbReference>
<accession>A0A382Y709</accession>
<reference evidence="1" key="1">
    <citation type="submission" date="2018-05" db="EMBL/GenBank/DDBJ databases">
        <authorList>
            <person name="Lanie J.A."/>
            <person name="Ng W.-L."/>
            <person name="Kazmierczak K.M."/>
            <person name="Andrzejewski T.M."/>
            <person name="Davidsen T.M."/>
            <person name="Wayne K.J."/>
            <person name="Tettelin H."/>
            <person name="Glass J.I."/>
            <person name="Rusch D."/>
            <person name="Podicherti R."/>
            <person name="Tsui H.-C.T."/>
            <person name="Winkler M.E."/>
        </authorList>
    </citation>
    <scope>NUCLEOTIDE SEQUENCE</scope>
</reference>
<gene>
    <name evidence="1" type="ORF">METZ01_LOCUS431966</name>
</gene>
<sequence length="95" mass="10669">MCRLLVGFILWLLVCAVWGESRTWTTTDGRKATGELFEVAGDEIGVRIGGQEYRFPLSRFIPADRAFVQQWQAKPRCKLCSKTLGTRTMEAGGKT</sequence>
<name>A0A382Y709_9ZZZZ</name>
<evidence type="ECO:0000313" key="1">
    <source>
        <dbReference type="EMBL" id="SVD79112.1"/>
    </source>
</evidence>
<dbReference type="AlphaFoldDB" id="A0A382Y709"/>